<evidence type="ECO:0000256" key="10">
    <source>
        <dbReference type="ARBA" id="ARBA00040965"/>
    </source>
</evidence>
<keyword evidence="8" id="KW-0460">Magnesium</keyword>
<dbReference type="InterPro" id="IPR009057">
    <property type="entry name" value="Homeodomain-like_sf"/>
</dbReference>
<dbReference type="PANTHER" id="PTHR11129:SF1">
    <property type="entry name" value="PROTEIN FARNESYLTRANSFERASE_GERANYLGERANYLTRANSFERASE TYPE-1 SUBUNIT ALPHA"/>
    <property type="match status" value="1"/>
</dbReference>
<evidence type="ECO:0000259" key="18">
    <source>
        <dbReference type="PROSITE" id="PS51293"/>
    </source>
</evidence>
<evidence type="ECO:0000259" key="16">
    <source>
        <dbReference type="PROSITE" id="PS50090"/>
    </source>
</evidence>
<sequence length="1397" mass="160862">MVKTRKTNEDSMSAKINKLKRRSGICNRFDPPSEEPKRVVRTPRGKPRKHVEYELPDYTQWFDIDSINYIEEECADNIFIGYGHDKAALHEVYKKVRNKIVELYRIEPTRFLTVTECIRRLGMDASIVMKVHSLLNYWGIINYQAINNFGEKIFNKRLNEHLVNLKGNQSNIHKKRVKLNFNQILDKDSTEANINTYYNNLGYNDSRKYTNCTKRRFDFNSIEDIVRFSSEINSGHYGMNLNYPLCSGCSNPCRTSYYILGPDSLGEVNNTVRNRGLWCSLCYCNSNYPITLSKDSFVRIDLPSRLSETISKLFEKNKSLFNQKNSAKKVNGILDSKRMRSRNLHNEMFEDNFAKHRINKGALGTKPKNKTIVNDANIEEFVSSSNEDDVVGNFMDDNVSRNMSKKGLDGDNVFSGGVDGTSSSHMKQNLKNRLNEISTFLDNRGDGDSTAYGSPVLTSTTKNPGGHSTSNNSSEGTQRSNDDYDSYAGDSYNGSPKIQPVSHNNDESANSHHRRYGTSNNITDTSRFARRNVKLPWTTEDFERLYEAIRKYGTDWQSVAQHMGEDSTPNECVFQFINAPLEKEVTSKLKLTTYMDPPANALLGPKFPFFDSPNTIVTLLSFCASVVSPVVASYAAKAAFNIILKASTNTATNGNKEATQIEALDSNDSSSSTSVYSRSGGSFEDSLNNDDTATFNKADSLNDTSRVDTGEIKEGNSDLQDGVTTEGEGQKRPRVNKFVDGSTLQLAAAAALGAAAARASELAEKEQEKLSEALPNLISLKIKRITEKLNRYNEAQEQMKSDQIHLYIFSCMARLRLCNLDKLVRNAKDYKNSWNRTINSAKFAIFGPKSDYVGDEEWLKPLQGPSRTRWYWPSKYLHMDFTLRHYLAMQISRFKKREDDPTIINLWNTVVKFSSQKDSIRSFLNSVDSSTFSNSITIQDTFCLYYMIFRESPLSFTPESHFFSKFEDPKYVPFARYALKPLEENFNHSDGLHTIKESRTDTFNRNLKLLIKNDPSFAEVLKSRNRFVDLLYLRRRNYYLDKVIRKKKISDIKKKYKSHFLEHPDQKKIWPDIKMSRYSRNKSFDSNYSDTSDDSEEDACVQDKLRNECEGVSNTIICEKLNFPYPPVELDLSLLDDESVWSDLEVENTSKDNLLFELTRELLALRISCLFNALIKNKEYSVRGLYLSKLMIKLNPANYTAWYYRLQCIKTLDLDLEEEIEFARRITFESIKSYQSWNHRRRICQLAHSKFNELEFVKLEIGTSPKNQSAWAYLTWLIKTFGPTDRSDEFEFVDFLVNTDVYNNSAWNYKNFLIRHFDGDLDIGFVLREFARDFQSLLERPDNESLCSYLIDMVSHIERKHSKCINDMDTEYLESIRDKCKSIHCIDSKYQCQHSTL</sequence>
<dbReference type="CDD" id="cd00167">
    <property type="entry name" value="SANT"/>
    <property type="match status" value="1"/>
</dbReference>
<dbReference type="InterPro" id="IPR017884">
    <property type="entry name" value="SANT_dom"/>
</dbReference>
<evidence type="ECO:0000256" key="12">
    <source>
        <dbReference type="ARBA" id="ARBA00042436"/>
    </source>
</evidence>
<dbReference type="PROSITE" id="PS51147">
    <property type="entry name" value="PFTA"/>
    <property type="match status" value="4"/>
</dbReference>
<dbReference type="GO" id="GO:0004662">
    <property type="term" value="F:CAAX-protein geranylgeranyltransferase activity"/>
    <property type="evidence" value="ECO:0007669"/>
    <property type="project" value="UniProtKB-EC"/>
</dbReference>
<dbReference type="SUPFAM" id="SSF48439">
    <property type="entry name" value="Protein prenylyltransferase"/>
    <property type="match status" value="1"/>
</dbReference>
<evidence type="ECO:0000256" key="15">
    <source>
        <dbReference type="SAM" id="MobiDB-lite"/>
    </source>
</evidence>
<evidence type="ECO:0000256" key="4">
    <source>
        <dbReference type="ARBA" id="ARBA00012702"/>
    </source>
</evidence>
<keyword evidence="5" id="KW-0637">Prenyltransferase</keyword>
<feature type="domain" description="Myb-like" evidence="16">
    <location>
        <begin position="529"/>
        <end position="580"/>
    </location>
</feature>
<dbReference type="PROSITE" id="PS51293">
    <property type="entry name" value="SANT"/>
    <property type="match status" value="1"/>
</dbReference>
<dbReference type="GO" id="GO:0005953">
    <property type="term" value="C:CAAX-protein geranylgeranyltransferase complex"/>
    <property type="evidence" value="ECO:0007669"/>
    <property type="project" value="TreeGrafter"/>
</dbReference>
<feature type="region of interest" description="Disordered" evidence="15">
    <location>
        <begin position="660"/>
        <end position="734"/>
    </location>
</feature>
<evidence type="ECO:0000256" key="9">
    <source>
        <dbReference type="ARBA" id="ARBA00023242"/>
    </source>
</evidence>
<dbReference type="Pfam" id="PF01239">
    <property type="entry name" value="PPTA"/>
    <property type="match status" value="4"/>
</dbReference>
<gene>
    <name evidence="19" type="ORF">MACJ_001904</name>
</gene>
<dbReference type="SMART" id="SM00717">
    <property type="entry name" value="SANT"/>
    <property type="match status" value="1"/>
</dbReference>
<evidence type="ECO:0000256" key="3">
    <source>
        <dbReference type="ARBA" id="ARBA00012700"/>
    </source>
</evidence>
<feature type="compositionally biased region" description="Low complexity" evidence="15">
    <location>
        <begin position="666"/>
        <end position="682"/>
    </location>
</feature>
<keyword evidence="7" id="KW-0677">Repeat</keyword>
<feature type="region of interest" description="Disordered" evidence="15">
    <location>
        <begin position="402"/>
        <end position="426"/>
    </location>
</feature>
<dbReference type="Gene3D" id="1.25.40.120">
    <property type="entry name" value="Protein prenylyltransferase"/>
    <property type="match status" value="1"/>
</dbReference>
<dbReference type="InterPro" id="IPR001005">
    <property type="entry name" value="SANT/Myb"/>
</dbReference>
<dbReference type="Gene3D" id="1.10.10.60">
    <property type="entry name" value="Homeodomain-like"/>
    <property type="match status" value="1"/>
</dbReference>
<dbReference type="InterPro" id="IPR007526">
    <property type="entry name" value="SWIRM"/>
</dbReference>
<keyword evidence="6" id="KW-0808">Transferase</keyword>
<dbReference type="EC" id="2.5.1.58" evidence="4"/>
<evidence type="ECO:0000256" key="11">
    <source>
        <dbReference type="ARBA" id="ARBA00041392"/>
    </source>
</evidence>
<evidence type="ECO:0000256" key="6">
    <source>
        <dbReference type="ARBA" id="ARBA00022679"/>
    </source>
</evidence>
<feature type="region of interest" description="Disordered" evidence="15">
    <location>
        <begin position="441"/>
        <end position="522"/>
    </location>
</feature>
<keyword evidence="9" id="KW-0539">Nucleus</keyword>
<dbReference type="InterPro" id="IPR002088">
    <property type="entry name" value="Prenyl_trans_a"/>
</dbReference>
<dbReference type="PROSITE" id="PS50090">
    <property type="entry name" value="MYB_LIKE"/>
    <property type="match status" value="1"/>
</dbReference>
<evidence type="ECO:0000256" key="5">
    <source>
        <dbReference type="ARBA" id="ARBA00022602"/>
    </source>
</evidence>
<protein>
    <recommendedName>
        <fullName evidence="10">Protein farnesyltransferase/geranylgeranyltransferase type-1 subunit alpha</fullName>
        <ecNumber evidence="4">2.5.1.58</ecNumber>
        <ecNumber evidence="3">2.5.1.59</ecNumber>
    </recommendedName>
    <alternativeName>
        <fullName evidence="13">CAAX farnesyltransferase subunit alpha</fullName>
    </alternativeName>
    <alternativeName>
        <fullName evidence="12">FTase-alpha</fullName>
    </alternativeName>
    <alternativeName>
        <fullName evidence="11">Ras proteins prenyltransferase subunit alpha</fullName>
    </alternativeName>
    <alternativeName>
        <fullName evidence="14">Type I protein geranyl-geranyltransferase subunit alpha</fullName>
    </alternativeName>
</protein>
<reference evidence="19" key="1">
    <citation type="submission" date="2022-07" db="EMBL/GenBank/DDBJ databases">
        <title>Evaluation of T. orientalis genome assembly methods using nanopore sequencing and analysis of variation between genomes.</title>
        <authorList>
            <person name="Yam J."/>
            <person name="Micallef M.L."/>
            <person name="Liu M."/>
            <person name="Djordjevic S.P."/>
            <person name="Bogema D.R."/>
            <person name="Jenkins C."/>
        </authorList>
    </citation>
    <scope>NUCLEOTIDE SEQUENCE</scope>
    <source>
        <strain evidence="19">Fish Creek</strain>
    </source>
</reference>
<feature type="compositionally biased region" description="Polar residues" evidence="15">
    <location>
        <begin position="685"/>
        <end position="704"/>
    </location>
</feature>
<evidence type="ECO:0000256" key="8">
    <source>
        <dbReference type="ARBA" id="ARBA00022842"/>
    </source>
</evidence>
<organism evidence="19 20">
    <name type="scientific">Theileria orientalis</name>
    <dbReference type="NCBI Taxonomy" id="68886"/>
    <lineage>
        <taxon>Eukaryota</taxon>
        <taxon>Sar</taxon>
        <taxon>Alveolata</taxon>
        <taxon>Apicomplexa</taxon>
        <taxon>Aconoidasida</taxon>
        <taxon>Piroplasmida</taxon>
        <taxon>Theileriidae</taxon>
        <taxon>Theileria</taxon>
    </lineage>
</organism>
<dbReference type="PANTHER" id="PTHR11129">
    <property type="entry name" value="PROTEIN FARNESYLTRANSFERASE ALPHA SUBUNIT/RAB GERANYLGERANYL TRANSFERASE ALPHA SUBUNIT"/>
    <property type="match status" value="1"/>
</dbReference>
<evidence type="ECO:0000313" key="19">
    <source>
        <dbReference type="EMBL" id="UKJ88660.2"/>
    </source>
</evidence>
<feature type="compositionally biased region" description="Polar residues" evidence="15">
    <location>
        <begin position="456"/>
        <end position="479"/>
    </location>
</feature>
<dbReference type="EC" id="2.5.1.59" evidence="3"/>
<feature type="domain" description="SANT" evidence="18">
    <location>
        <begin position="532"/>
        <end position="584"/>
    </location>
</feature>
<evidence type="ECO:0000256" key="7">
    <source>
        <dbReference type="ARBA" id="ARBA00022737"/>
    </source>
</evidence>
<feature type="domain" description="SWIRM" evidence="17">
    <location>
        <begin position="53"/>
        <end position="152"/>
    </location>
</feature>
<dbReference type="GO" id="GO:0005965">
    <property type="term" value="C:protein farnesyltransferase complex"/>
    <property type="evidence" value="ECO:0007669"/>
    <property type="project" value="TreeGrafter"/>
</dbReference>
<dbReference type="Pfam" id="PF00249">
    <property type="entry name" value="Myb_DNA-binding"/>
    <property type="match status" value="1"/>
</dbReference>
<evidence type="ECO:0000256" key="14">
    <source>
        <dbReference type="ARBA" id="ARBA00043219"/>
    </source>
</evidence>
<dbReference type="InterPro" id="IPR036388">
    <property type="entry name" value="WH-like_DNA-bd_sf"/>
</dbReference>
<accession>A0A976QQY3</accession>
<comment type="cofactor">
    <cofactor evidence="1">
        <name>Mg(2+)</name>
        <dbReference type="ChEBI" id="CHEBI:18420"/>
    </cofactor>
</comment>
<proteinExistence type="inferred from homology"/>
<dbReference type="SUPFAM" id="SSF46689">
    <property type="entry name" value="Homeodomain-like"/>
    <property type="match status" value="2"/>
</dbReference>
<comment type="similarity">
    <text evidence="2">Belongs to the protein prenyltransferase subunit alpha family.</text>
</comment>
<dbReference type="Gene3D" id="1.10.10.10">
    <property type="entry name" value="Winged helix-like DNA-binding domain superfamily/Winged helix DNA-binding domain"/>
    <property type="match status" value="1"/>
</dbReference>
<evidence type="ECO:0000256" key="1">
    <source>
        <dbReference type="ARBA" id="ARBA00001946"/>
    </source>
</evidence>
<dbReference type="PROSITE" id="PS50934">
    <property type="entry name" value="SWIRM"/>
    <property type="match status" value="1"/>
</dbReference>
<dbReference type="EMBL" id="CP056066">
    <property type="protein sequence ID" value="UKJ88660.2"/>
    <property type="molecule type" value="Genomic_DNA"/>
</dbReference>
<dbReference type="Proteomes" id="UP000244803">
    <property type="component" value="Chromosome 3"/>
</dbReference>
<dbReference type="GO" id="GO:0004660">
    <property type="term" value="F:protein farnesyltransferase activity"/>
    <property type="evidence" value="ECO:0007669"/>
    <property type="project" value="UniProtKB-EC"/>
</dbReference>
<evidence type="ECO:0000259" key="17">
    <source>
        <dbReference type="PROSITE" id="PS50934"/>
    </source>
</evidence>
<evidence type="ECO:0000256" key="13">
    <source>
        <dbReference type="ARBA" id="ARBA00043086"/>
    </source>
</evidence>
<evidence type="ECO:0000256" key="2">
    <source>
        <dbReference type="ARBA" id="ARBA00006734"/>
    </source>
</evidence>
<dbReference type="OrthoDB" id="118550at2759"/>
<name>A0A976QQY3_THEOR</name>
<feature type="compositionally biased region" description="Basic and acidic residues" evidence="15">
    <location>
        <begin position="705"/>
        <end position="716"/>
    </location>
</feature>
<dbReference type="Pfam" id="PF04433">
    <property type="entry name" value="SWIRM"/>
    <property type="match status" value="1"/>
</dbReference>
<evidence type="ECO:0000313" key="20">
    <source>
        <dbReference type="Proteomes" id="UP000244803"/>
    </source>
</evidence>